<dbReference type="Gene3D" id="3.20.20.80">
    <property type="entry name" value="Glycosidases"/>
    <property type="match status" value="1"/>
</dbReference>
<dbReference type="EMBL" id="FZOQ01000026">
    <property type="protein sequence ID" value="SNT13031.1"/>
    <property type="molecule type" value="Genomic_DNA"/>
</dbReference>
<keyword evidence="1" id="KW-0378">Hydrolase</keyword>
<name>A0A239K4T4_9BACT</name>
<protein>
    <submittedName>
        <fullName evidence="1">Glycosyl hydrolase family 71</fullName>
    </submittedName>
</protein>
<evidence type="ECO:0000313" key="2">
    <source>
        <dbReference type="Proteomes" id="UP000198432"/>
    </source>
</evidence>
<evidence type="ECO:0000313" key="1">
    <source>
        <dbReference type="EMBL" id="SNT13031.1"/>
    </source>
</evidence>
<dbReference type="Pfam" id="PF03659">
    <property type="entry name" value="Glyco_hydro_71"/>
    <property type="match status" value="1"/>
</dbReference>
<keyword evidence="2" id="KW-1185">Reference proteome</keyword>
<dbReference type="AlphaFoldDB" id="A0A239K4T4"/>
<dbReference type="InterPro" id="IPR005197">
    <property type="entry name" value="Glyco_hydro_71"/>
</dbReference>
<sequence>MVCCPTKGGASSVDDYKNEIIEAQRRGIDGFALNCGGWQKTEPHYKERAFLIYEAALQLGTGFELFISADGAALHEVEDILNSLKEHPNQFRFKGKPVLSTFGGEGENNLFGRALTEQVHQLGGIFVPYFYPQPNITEHPQKLHAEQLLRSFPDVDGFFYYGAAGNGDQISHSNSVLAKAFLGAGKLYMASITPYYRGNGGNFRLFETRGFEAMAKEWEGAIRDDVPWVELVTWNDWNESSYLAPFGLAKDTELWDGHFGTMMLSHVAYLDASRYYIDWFKKGTPPAIQEDKLYYFYRLHPKQLPVTVNARDEAFGKAHPGGAEALLDHVFVTLFLTKPAQLIISSGHKKRTFYLQAGVNHVSMPFGVGRQKFTLVRNEKVLIEKYGEHPISKYDGKSRFNYFGGSAVANSAH</sequence>
<reference evidence="2" key="1">
    <citation type="submission" date="2017-06" db="EMBL/GenBank/DDBJ databases">
        <authorList>
            <person name="Varghese N."/>
            <person name="Submissions S."/>
        </authorList>
    </citation>
    <scope>NUCLEOTIDE SEQUENCE [LARGE SCALE GENOMIC DNA]</scope>
    <source>
        <strain evidence="2">NKM1</strain>
    </source>
</reference>
<gene>
    <name evidence="1" type="ORF">SAMN06296052_12619</name>
</gene>
<proteinExistence type="predicted"/>
<dbReference type="GO" id="GO:0051118">
    <property type="term" value="F:glucan endo-1,3-alpha-glucosidase activity"/>
    <property type="evidence" value="ECO:0007669"/>
    <property type="project" value="InterPro"/>
</dbReference>
<organism evidence="1 2">
    <name type="scientific">Pontibacter ummariensis</name>
    <dbReference type="NCBI Taxonomy" id="1610492"/>
    <lineage>
        <taxon>Bacteria</taxon>
        <taxon>Pseudomonadati</taxon>
        <taxon>Bacteroidota</taxon>
        <taxon>Cytophagia</taxon>
        <taxon>Cytophagales</taxon>
        <taxon>Hymenobacteraceae</taxon>
        <taxon>Pontibacter</taxon>
    </lineage>
</organism>
<dbReference type="CDD" id="cd11577">
    <property type="entry name" value="GH71"/>
    <property type="match status" value="1"/>
</dbReference>
<dbReference type="Proteomes" id="UP000198432">
    <property type="component" value="Unassembled WGS sequence"/>
</dbReference>
<accession>A0A239K4T4</accession>